<dbReference type="Pfam" id="PF07885">
    <property type="entry name" value="Ion_trans_2"/>
    <property type="match status" value="2"/>
</dbReference>
<dbReference type="GO" id="GO:0030322">
    <property type="term" value="P:stabilization of membrane potential"/>
    <property type="evidence" value="ECO:0007669"/>
    <property type="project" value="TreeGrafter"/>
</dbReference>
<evidence type="ECO:0000313" key="11">
    <source>
        <dbReference type="EMBL" id="VDN06097.1"/>
    </source>
</evidence>
<keyword evidence="4 9" id="KW-1133">Transmembrane helix</keyword>
<accession>A0A0N5D686</accession>
<evidence type="ECO:0000256" key="1">
    <source>
        <dbReference type="ARBA" id="ARBA00004141"/>
    </source>
</evidence>
<feature type="transmembrane region" description="Helical" evidence="9">
    <location>
        <begin position="83"/>
        <end position="100"/>
    </location>
</feature>
<keyword evidence="7 8" id="KW-0407">Ion channel</keyword>
<protein>
    <submittedName>
        <fullName evidence="13">Fibronectin type-III domain-containing protein</fullName>
    </submittedName>
</protein>
<dbReference type="STRING" id="103827.A0A0N5D686"/>
<dbReference type="WBParaSite" id="TCLT_0000854001-mRNA-1">
    <property type="protein sequence ID" value="TCLT_0000854001-mRNA-1"/>
    <property type="gene ID" value="TCLT_0000854001"/>
</dbReference>
<evidence type="ECO:0000256" key="6">
    <source>
        <dbReference type="ARBA" id="ARBA00023136"/>
    </source>
</evidence>
<keyword evidence="6 9" id="KW-0472">Membrane</keyword>
<dbReference type="Gene3D" id="2.60.40.10">
    <property type="entry name" value="Immunoglobulins"/>
    <property type="match status" value="2"/>
</dbReference>
<evidence type="ECO:0000313" key="13">
    <source>
        <dbReference type="WBParaSite" id="TCLT_0000854001-mRNA-1"/>
    </source>
</evidence>
<evidence type="ECO:0000256" key="9">
    <source>
        <dbReference type="SAM" id="Phobius"/>
    </source>
</evidence>
<dbReference type="PRINTS" id="PR01333">
    <property type="entry name" value="2POREKCHANEL"/>
</dbReference>
<dbReference type="OMA" id="FCTELMN"/>
<feature type="transmembrane region" description="Helical" evidence="9">
    <location>
        <begin position="107"/>
        <end position="129"/>
    </location>
</feature>
<evidence type="ECO:0000313" key="12">
    <source>
        <dbReference type="Proteomes" id="UP000276776"/>
    </source>
</evidence>
<dbReference type="PANTHER" id="PTHR11003">
    <property type="entry name" value="POTASSIUM CHANNEL, SUBFAMILY K"/>
    <property type="match status" value="1"/>
</dbReference>
<dbReference type="CDD" id="cd00063">
    <property type="entry name" value="FN3"/>
    <property type="match status" value="2"/>
</dbReference>
<dbReference type="Gene3D" id="1.10.287.70">
    <property type="match status" value="1"/>
</dbReference>
<organism evidence="13">
    <name type="scientific">Thelazia callipaeda</name>
    <name type="common">Oriental eyeworm</name>
    <name type="synonym">Parasitic nematode</name>
    <dbReference type="NCBI Taxonomy" id="103827"/>
    <lineage>
        <taxon>Eukaryota</taxon>
        <taxon>Metazoa</taxon>
        <taxon>Ecdysozoa</taxon>
        <taxon>Nematoda</taxon>
        <taxon>Chromadorea</taxon>
        <taxon>Rhabditida</taxon>
        <taxon>Spirurina</taxon>
        <taxon>Spiruromorpha</taxon>
        <taxon>Thelazioidea</taxon>
        <taxon>Thelaziidae</taxon>
        <taxon>Thelazia</taxon>
    </lineage>
</organism>
<feature type="transmembrane region" description="Helical" evidence="9">
    <location>
        <begin position="225"/>
        <end position="241"/>
    </location>
</feature>
<proteinExistence type="inferred from homology"/>
<dbReference type="SUPFAM" id="SSF81324">
    <property type="entry name" value="Voltage-gated potassium channels"/>
    <property type="match status" value="2"/>
</dbReference>
<dbReference type="InterPro" id="IPR003280">
    <property type="entry name" value="2pore_dom_K_chnl"/>
</dbReference>
<feature type="transmembrane region" description="Helical" evidence="9">
    <location>
        <begin position="193"/>
        <end position="213"/>
    </location>
</feature>
<reference evidence="13" key="1">
    <citation type="submission" date="2017-02" db="UniProtKB">
        <authorList>
            <consortium name="WormBaseParasite"/>
        </authorList>
    </citation>
    <scope>IDENTIFICATION</scope>
</reference>
<dbReference type="InterPro" id="IPR013099">
    <property type="entry name" value="K_chnl_dom"/>
</dbReference>
<dbReference type="InterPro" id="IPR003961">
    <property type="entry name" value="FN3_dom"/>
</dbReference>
<dbReference type="GO" id="GO:0015271">
    <property type="term" value="F:outward rectifier potassium channel activity"/>
    <property type="evidence" value="ECO:0007669"/>
    <property type="project" value="TreeGrafter"/>
</dbReference>
<name>A0A0N5D686_THECL</name>
<evidence type="ECO:0000256" key="3">
    <source>
        <dbReference type="ARBA" id="ARBA00022692"/>
    </source>
</evidence>
<gene>
    <name evidence="11" type="ORF">TCLT_LOCUS8529</name>
</gene>
<dbReference type="SUPFAM" id="SSF49265">
    <property type="entry name" value="Fibronectin type III"/>
    <property type="match status" value="1"/>
</dbReference>
<dbReference type="GO" id="GO:0005886">
    <property type="term" value="C:plasma membrane"/>
    <property type="evidence" value="ECO:0007669"/>
    <property type="project" value="TreeGrafter"/>
</dbReference>
<dbReference type="SMART" id="SM00060">
    <property type="entry name" value="FN3"/>
    <property type="match status" value="2"/>
</dbReference>
<dbReference type="AlphaFoldDB" id="A0A0N5D686"/>
<reference evidence="11 12" key="2">
    <citation type="submission" date="2018-11" db="EMBL/GenBank/DDBJ databases">
        <authorList>
            <consortium name="Pathogen Informatics"/>
        </authorList>
    </citation>
    <scope>NUCLEOTIDE SEQUENCE [LARGE SCALE GENOMIC DNA]</scope>
</reference>
<evidence type="ECO:0000256" key="4">
    <source>
        <dbReference type="ARBA" id="ARBA00022989"/>
    </source>
</evidence>
<feature type="transmembrane region" description="Helical" evidence="9">
    <location>
        <begin position="247"/>
        <end position="274"/>
    </location>
</feature>
<dbReference type="Proteomes" id="UP000276776">
    <property type="component" value="Unassembled WGS sequence"/>
</dbReference>
<keyword evidence="2 8" id="KW-0813">Transport</keyword>
<keyword evidence="12" id="KW-1185">Reference proteome</keyword>
<comment type="similarity">
    <text evidence="8">Belongs to the two pore domain potassium channel (TC 1.A.1.8) family.</text>
</comment>
<dbReference type="OrthoDB" id="8923679at2759"/>
<evidence type="ECO:0000259" key="10">
    <source>
        <dbReference type="PROSITE" id="PS50853"/>
    </source>
</evidence>
<keyword evidence="3 8" id="KW-0812">Transmembrane</keyword>
<sequence length="550" mass="63199">MCGFSGFGICRLNELTSAQFGFTRQLVFRIALPHISLLLAGVGYVIVGSWILTTFRYIDDNTIENNNSLAKLLYEDEDSTLKMVWNLFFVTTALTSIGYGNNVPDSVLARIFLIFYISFGIPLFLITLADLAKFCTEFINRLYAELLKYKFAMSRKFQNTCEVPVNNIIIAGGEDEVAEFLWTHLENTHFVEVPFTVVYFLLVLYIIIASYLISQIEGWSICDGFYFVVISVLTIGFGDFVPQNQSFMLLTLFILLFGLILTTTFIDVVGAYYIDRLHFFGRNLDTENPLDWLKAVQQQRINKMKREAMRKLFETVTALQHMQFNFQQLEQNEAQLGNVLSINAPDPPRNLRAFSSRADSVTLLWDPPSQDNEEKRFWYTITYRKRTPQGDNNPVTFIEFINKEEYVVTGLQSFTLYSFSVATTTRFGSSKPVICQEYTEPCTVPQSLAIIAVTRDTATLSWTAPRKNIGQENYFILFSKEPAPQFSLWKRCNCGNVRYFTITELSYMICVAAEHNSGFAYMSKSLRFKTNNTKRLILNIFQIFANRCQL</sequence>
<feature type="domain" description="Fibronectin type-III" evidence="10">
    <location>
        <begin position="347"/>
        <end position="446"/>
    </location>
</feature>
<dbReference type="PROSITE" id="PS50853">
    <property type="entry name" value="FN3"/>
    <property type="match status" value="1"/>
</dbReference>
<dbReference type="EMBL" id="UYYF01004647">
    <property type="protein sequence ID" value="VDN06097.1"/>
    <property type="molecule type" value="Genomic_DNA"/>
</dbReference>
<feature type="transmembrane region" description="Helical" evidence="9">
    <location>
        <begin position="26"/>
        <end position="52"/>
    </location>
</feature>
<dbReference type="PANTHER" id="PTHR11003:SF73">
    <property type="entry name" value="FIBRONECTIN TYPE-III DOMAIN-CONTAINING PROTEIN"/>
    <property type="match status" value="1"/>
</dbReference>
<keyword evidence="5 8" id="KW-0406">Ion transport</keyword>
<dbReference type="InterPro" id="IPR036116">
    <property type="entry name" value="FN3_sf"/>
</dbReference>
<evidence type="ECO:0000256" key="8">
    <source>
        <dbReference type="RuleBase" id="RU003857"/>
    </source>
</evidence>
<evidence type="ECO:0000256" key="5">
    <source>
        <dbReference type="ARBA" id="ARBA00023065"/>
    </source>
</evidence>
<dbReference type="InterPro" id="IPR013783">
    <property type="entry name" value="Ig-like_fold"/>
</dbReference>
<evidence type="ECO:0000256" key="2">
    <source>
        <dbReference type="ARBA" id="ARBA00022448"/>
    </source>
</evidence>
<comment type="subcellular location">
    <subcellularLocation>
        <location evidence="1">Membrane</location>
        <topology evidence="1">Multi-pass membrane protein</topology>
    </subcellularLocation>
</comment>
<evidence type="ECO:0000256" key="7">
    <source>
        <dbReference type="ARBA" id="ARBA00023303"/>
    </source>
</evidence>
<dbReference type="GO" id="GO:0022841">
    <property type="term" value="F:potassium ion leak channel activity"/>
    <property type="evidence" value="ECO:0007669"/>
    <property type="project" value="TreeGrafter"/>
</dbReference>
<dbReference type="Pfam" id="PF00041">
    <property type="entry name" value="fn3"/>
    <property type="match status" value="1"/>
</dbReference>